<dbReference type="Proteomes" id="UP000549394">
    <property type="component" value="Unassembled WGS sequence"/>
</dbReference>
<dbReference type="PANTHER" id="PTHR13624">
    <property type="entry name" value="RE42071P"/>
    <property type="match status" value="1"/>
</dbReference>
<dbReference type="PANTHER" id="PTHR13624:SF6">
    <property type="entry name" value="EMEI"/>
    <property type="match status" value="1"/>
</dbReference>
<keyword evidence="11" id="KW-1185">Reference proteome</keyword>
<evidence type="ECO:0000313" key="11">
    <source>
        <dbReference type="Proteomes" id="UP000549394"/>
    </source>
</evidence>
<accession>A0A7I8VAF3</accession>
<feature type="region of interest" description="Disordered" evidence="7">
    <location>
        <begin position="51"/>
        <end position="71"/>
    </location>
</feature>
<gene>
    <name evidence="10" type="ORF">DGYR_LOCUS2253</name>
</gene>
<sequence>MALLGVQLIASIVMASILSKISTRFSFCRLLFGNRLITYLPPTMDELKSAANIRREPKPKGHRKNHQKDENEDFNIPRNVNISLDSAPVRNESIMSLKFSSDLQWILDYCVCSIVIYFLIEVYYKLLGNRVASEFNLSLVWIGLGVAFSYKVLFSLTAIYFKVHDGGERITCVMNAFFSLVISMAVLLGDGKVLEFGLQKAYANFSGEVAEFLKTKGLDSSPPRSYLTLQIFLTIFSALIGGALTFPGLRLARMYKSALKYSSSSVIISLGLHLNMIIPGIGLLAWARPITSGQLNLCEEHRELIKAYTVIASCVFRFLLALPMFQAYLNLPVEHVDSLRKQSGKISATEYRGVVSRVFSYFAIVALQYFAPLLLLLHSGIGLRSLTALPSPQLMGELSKAILSYLTWWTMGSWFLTSAIGTLYLSYFSDY</sequence>
<evidence type="ECO:0000256" key="8">
    <source>
        <dbReference type="SAM" id="Phobius"/>
    </source>
</evidence>
<proteinExistence type="inferred from homology"/>
<name>A0A7I8VAF3_9ANNE</name>
<feature type="transmembrane region" description="Helical" evidence="8">
    <location>
        <begin position="105"/>
        <end position="127"/>
    </location>
</feature>
<feature type="transmembrane region" description="Helical" evidence="8">
    <location>
        <begin position="358"/>
        <end position="381"/>
    </location>
</feature>
<feature type="chain" id="PRO_5029495864" evidence="9">
    <location>
        <begin position="16"/>
        <end position="431"/>
    </location>
</feature>
<dbReference type="InterPro" id="IPR019395">
    <property type="entry name" value="Transmembrane_161A/B"/>
</dbReference>
<dbReference type="AlphaFoldDB" id="A0A7I8VAF3"/>
<comment type="caution">
    <text evidence="10">The sequence shown here is derived from an EMBL/GenBank/DDBJ whole genome shotgun (WGS) entry which is preliminary data.</text>
</comment>
<feature type="transmembrane region" description="Helical" evidence="8">
    <location>
        <begin position="173"/>
        <end position="190"/>
    </location>
</feature>
<evidence type="ECO:0000256" key="4">
    <source>
        <dbReference type="ARBA" id="ARBA00022989"/>
    </source>
</evidence>
<dbReference type="GO" id="GO:0016020">
    <property type="term" value="C:membrane"/>
    <property type="evidence" value="ECO:0007669"/>
    <property type="project" value="UniProtKB-SubCell"/>
</dbReference>
<keyword evidence="9" id="KW-0732">Signal</keyword>
<feature type="transmembrane region" description="Helical" evidence="8">
    <location>
        <begin position="307"/>
        <end position="329"/>
    </location>
</feature>
<evidence type="ECO:0000256" key="5">
    <source>
        <dbReference type="ARBA" id="ARBA00023136"/>
    </source>
</evidence>
<feature type="transmembrane region" description="Helical" evidence="8">
    <location>
        <begin position="139"/>
        <end position="161"/>
    </location>
</feature>
<keyword evidence="6" id="KW-0325">Glycoprotein</keyword>
<feature type="signal peptide" evidence="9">
    <location>
        <begin position="1"/>
        <end position="15"/>
    </location>
</feature>
<protein>
    <submittedName>
        <fullName evidence="10">Uncharacterized protein</fullName>
    </submittedName>
</protein>
<reference evidence="10 11" key="1">
    <citation type="submission" date="2020-08" db="EMBL/GenBank/DDBJ databases">
        <authorList>
            <person name="Hejnol A."/>
        </authorList>
    </citation>
    <scope>NUCLEOTIDE SEQUENCE [LARGE SCALE GENOMIC DNA]</scope>
</reference>
<comment type="similarity">
    <text evidence="2">Belongs to the TMEM161 family.</text>
</comment>
<dbReference type="OrthoDB" id="784140at2759"/>
<organism evidence="10 11">
    <name type="scientific">Dimorphilus gyrociliatus</name>
    <dbReference type="NCBI Taxonomy" id="2664684"/>
    <lineage>
        <taxon>Eukaryota</taxon>
        <taxon>Metazoa</taxon>
        <taxon>Spiralia</taxon>
        <taxon>Lophotrochozoa</taxon>
        <taxon>Annelida</taxon>
        <taxon>Polychaeta</taxon>
        <taxon>Polychaeta incertae sedis</taxon>
        <taxon>Dinophilidae</taxon>
        <taxon>Dimorphilus</taxon>
    </lineage>
</organism>
<evidence type="ECO:0000256" key="1">
    <source>
        <dbReference type="ARBA" id="ARBA00004141"/>
    </source>
</evidence>
<feature type="transmembrane region" description="Helical" evidence="8">
    <location>
        <begin position="226"/>
        <end position="246"/>
    </location>
</feature>
<dbReference type="Pfam" id="PF10268">
    <property type="entry name" value="Tmemb_161AB"/>
    <property type="match status" value="2"/>
</dbReference>
<evidence type="ECO:0000256" key="9">
    <source>
        <dbReference type="SAM" id="SignalP"/>
    </source>
</evidence>
<evidence type="ECO:0000256" key="7">
    <source>
        <dbReference type="SAM" id="MobiDB-lite"/>
    </source>
</evidence>
<dbReference type="EMBL" id="CAJFCJ010000003">
    <property type="protein sequence ID" value="CAD5113222.1"/>
    <property type="molecule type" value="Genomic_DNA"/>
</dbReference>
<feature type="transmembrane region" description="Helical" evidence="8">
    <location>
        <begin position="402"/>
        <end position="427"/>
    </location>
</feature>
<evidence type="ECO:0000313" key="10">
    <source>
        <dbReference type="EMBL" id="CAD5113222.1"/>
    </source>
</evidence>
<evidence type="ECO:0000256" key="6">
    <source>
        <dbReference type="ARBA" id="ARBA00023180"/>
    </source>
</evidence>
<keyword evidence="5 8" id="KW-0472">Membrane</keyword>
<feature type="transmembrane region" description="Helical" evidence="8">
    <location>
        <begin position="266"/>
        <end position="286"/>
    </location>
</feature>
<comment type="subcellular location">
    <subcellularLocation>
        <location evidence="1">Membrane</location>
        <topology evidence="1">Multi-pass membrane protein</topology>
    </subcellularLocation>
</comment>
<evidence type="ECO:0000256" key="3">
    <source>
        <dbReference type="ARBA" id="ARBA00022692"/>
    </source>
</evidence>
<keyword evidence="4 8" id="KW-1133">Transmembrane helix</keyword>
<evidence type="ECO:0000256" key="2">
    <source>
        <dbReference type="ARBA" id="ARBA00009706"/>
    </source>
</evidence>
<keyword evidence="3 8" id="KW-0812">Transmembrane</keyword>